<comment type="caution">
    <text evidence="2">The sequence shown here is derived from an EMBL/GenBank/DDBJ whole genome shotgun (WGS) entry which is preliminary data.</text>
</comment>
<keyword evidence="1" id="KW-0812">Transmembrane</keyword>
<feature type="transmembrane region" description="Helical" evidence="1">
    <location>
        <begin position="28"/>
        <end position="47"/>
    </location>
</feature>
<evidence type="ECO:0000313" key="3">
    <source>
        <dbReference type="Proteomes" id="UP000274661"/>
    </source>
</evidence>
<sequence>MFRGAAIYGLVVLLPMYAMVPAVSPETYLGFVGCALVFQAVFWIIGGDPRRYRALMLPAVAEKLVFSVPALALVAIGRAAPVIGLFAAVDLLLGAGFLLARQRTP</sequence>
<reference evidence="2 3" key="1">
    <citation type="submission" date="2018-12" db="EMBL/GenBank/DDBJ databases">
        <title>Sphingomonas sp. HMF7854 Genome sequencing and assembly.</title>
        <authorList>
            <person name="Cha I."/>
            <person name="Kang H."/>
            <person name="Kim H."/>
            <person name="Kang J."/>
            <person name="Joh K."/>
        </authorList>
    </citation>
    <scope>NUCLEOTIDE SEQUENCE [LARGE SCALE GENOMIC DNA]</scope>
    <source>
        <strain evidence="2 3">HMF7854</strain>
    </source>
</reference>
<organism evidence="2 3">
    <name type="scientific">Sphingomonas ginkgonis</name>
    <dbReference type="NCBI Taxonomy" id="2315330"/>
    <lineage>
        <taxon>Bacteria</taxon>
        <taxon>Pseudomonadati</taxon>
        <taxon>Pseudomonadota</taxon>
        <taxon>Alphaproteobacteria</taxon>
        <taxon>Sphingomonadales</taxon>
        <taxon>Sphingomonadaceae</taxon>
        <taxon>Sphingomonas</taxon>
    </lineage>
</organism>
<evidence type="ECO:0000256" key="1">
    <source>
        <dbReference type="SAM" id="Phobius"/>
    </source>
</evidence>
<gene>
    <name evidence="2" type="ORF">HMF7854_06590</name>
</gene>
<dbReference type="AlphaFoldDB" id="A0A3R9YLL5"/>
<dbReference type="Proteomes" id="UP000274661">
    <property type="component" value="Unassembled WGS sequence"/>
</dbReference>
<dbReference type="RefSeq" id="WP_126718368.1">
    <property type="nucleotide sequence ID" value="NZ_RWJF01000001.1"/>
</dbReference>
<accession>A0A3R9YLL5</accession>
<feature type="transmembrane region" description="Helical" evidence="1">
    <location>
        <begin position="54"/>
        <end position="76"/>
    </location>
</feature>
<name>A0A3R9YLL5_9SPHN</name>
<keyword evidence="1" id="KW-0472">Membrane</keyword>
<keyword evidence="1" id="KW-1133">Transmembrane helix</keyword>
<evidence type="ECO:0000313" key="2">
    <source>
        <dbReference type="EMBL" id="RST30535.1"/>
    </source>
</evidence>
<protein>
    <submittedName>
        <fullName evidence="2">Uncharacterized protein</fullName>
    </submittedName>
</protein>
<proteinExistence type="predicted"/>
<dbReference type="EMBL" id="RWJF01000001">
    <property type="protein sequence ID" value="RST30535.1"/>
    <property type="molecule type" value="Genomic_DNA"/>
</dbReference>
<keyword evidence="3" id="KW-1185">Reference proteome</keyword>
<feature type="transmembrane region" description="Helical" evidence="1">
    <location>
        <begin position="82"/>
        <end position="100"/>
    </location>
</feature>